<keyword evidence="3" id="KW-1185">Reference proteome</keyword>
<accession>A0A2U1PHB1</accession>
<keyword evidence="2" id="KW-0808">Transferase</keyword>
<protein>
    <submittedName>
        <fullName evidence="2">Protein kinase superfamily protein</fullName>
    </submittedName>
</protein>
<sequence length="97" mass="10757">MVACYRATSILGLHCNQGADFGLRTTQILKTGFFHVDPHPGNLAIDVDESVMKSLVSLEALQPTGDMSHVRKLVQFFLDNLLNQSPDQETTFAAYFL</sequence>
<gene>
    <name evidence="2" type="ORF">CTI12_AA152970</name>
</gene>
<name>A0A2U1PHB1_ARTAN</name>
<feature type="domain" description="ABC1 atypical kinase-like" evidence="1">
    <location>
        <begin position="25"/>
        <end position="51"/>
    </location>
</feature>
<reference evidence="2 3" key="1">
    <citation type="journal article" date="2018" name="Mol. Plant">
        <title>The genome of Artemisia annua provides insight into the evolution of Asteraceae family and artemisinin biosynthesis.</title>
        <authorList>
            <person name="Shen Q."/>
            <person name="Zhang L."/>
            <person name="Liao Z."/>
            <person name="Wang S."/>
            <person name="Yan T."/>
            <person name="Shi P."/>
            <person name="Liu M."/>
            <person name="Fu X."/>
            <person name="Pan Q."/>
            <person name="Wang Y."/>
            <person name="Lv Z."/>
            <person name="Lu X."/>
            <person name="Zhang F."/>
            <person name="Jiang W."/>
            <person name="Ma Y."/>
            <person name="Chen M."/>
            <person name="Hao X."/>
            <person name="Li L."/>
            <person name="Tang Y."/>
            <person name="Lv G."/>
            <person name="Zhou Y."/>
            <person name="Sun X."/>
            <person name="Brodelius P.E."/>
            <person name="Rose J.K.C."/>
            <person name="Tang K."/>
        </authorList>
    </citation>
    <scope>NUCLEOTIDE SEQUENCE [LARGE SCALE GENOMIC DNA]</scope>
    <source>
        <strain evidence="3">cv. Huhao1</strain>
        <tissue evidence="2">Leaf</tissue>
    </source>
</reference>
<evidence type="ECO:0000313" key="3">
    <source>
        <dbReference type="Proteomes" id="UP000245207"/>
    </source>
</evidence>
<comment type="caution">
    <text evidence="2">The sequence shown here is derived from an EMBL/GenBank/DDBJ whole genome shotgun (WGS) entry which is preliminary data.</text>
</comment>
<dbReference type="InterPro" id="IPR004147">
    <property type="entry name" value="ABC1_dom"/>
</dbReference>
<dbReference type="GO" id="GO:0016301">
    <property type="term" value="F:kinase activity"/>
    <property type="evidence" value="ECO:0007669"/>
    <property type="project" value="UniProtKB-KW"/>
</dbReference>
<keyword evidence="2" id="KW-0418">Kinase</keyword>
<dbReference type="EMBL" id="PKPP01001153">
    <property type="protein sequence ID" value="PWA85146.1"/>
    <property type="molecule type" value="Genomic_DNA"/>
</dbReference>
<dbReference type="STRING" id="35608.A0A2U1PHB1"/>
<dbReference type="AlphaFoldDB" id="A0A2U1PHB1"/>
<organism evidence="2 3">
    <name type="scientific">Artemisia annua</name>
    <name type="common">Sweet wormwood</name>
    <dbReference type="NCBI Taxonomy" id="35608"/>
    <lineage>
        <taxon>Eukaryota</taxon>
        <taxon>Viridiplantae</taxon>
        <taxon>Streptophyta</taxon>
        <taxon>Embryophyta</taxon>
        <taxon>Tracheophyta</taxon>
        <taxon>Spermatophyta</taxon>
        <taxon>Magnoliopsida</taxon>
        <taxon>eudicotyledons</taxon>
        <taxon>Gunneridae</taxon>
        <taxon>Pentapetalae</taxon>
        <taxon>asterids</taxon>
        <taxon>campanulids</taxon>
        <taxon>Asterales</taxon>
        <taxon>Asteraceae</taxon>
        <taxon>Asteroideae</taxon>
        <taxon>Anthemideae</taxon>
        <taxon>Artemisiinae</taxon>
        <taxon>Artemisia</taxon>
    </lineage>
</organism>
<evidence type="ECO:0000259" key="1">
    <source>
        <dbReference type="Pfam" id="PF03109"/>
    </source>
</evidence>
<evidence type="ECO:0000313" key="2">
    <source>
        <dbReference type="EMBL" id="PWA85146.1"/>
    </source>
</evidence>
<proteinExistence type="predicted"/>
<dbReference type="Proteomes" id="UP000245207">
    <property type="component" value="Unassembled WGS sequence"/>
</dbReference>
<dbReference type="OrthoDB" id="427480at2759"/>
<dbReference type="Pfam" id="PF03109">
    <property type="entry name" value="ABC1"/>
    <property type="match status" value="1"/>
</dbReference>